<keyword evidence="2" id="KW-0479">Metal-binding</keyword>
<dbReference type="NCBIfam" id="TIGR04538">
    <property type="entry name" value="P450_cycloAA_1"/>
    <property type="match status" value="1"/>
</dbReference>
<dbReference type="PANTHER" id="PTHR46696:SF3">
    <property type="entry name" value="PULCHERRIMINIC ACID SYNTHASE"/>
    <property type="match status" value="1"/>
</dbReference>
<dbReference type="InterPro" id="IPR017972">
    <property type="entry name" value="Cyt_P450_CS"/>
</dbReference>
<dbReference type="EMBL" id="JBDIVD010000003">
    <property type="protein sequence ID" value="MEN3156503.1"/>
    <property type="molecule type" value="Genomic_DNA"/>
</dbReference>
<dbReference type="PANTHER" id="PTHR46696">
    <property type="entry name" value="P450, PUTATIVE (EUROFUNG)-RELATED"/>
    <property type="match status" value="1"/>
</dbReference>
<organism evidence="3 4">
    <name type="scientific">Priestia aryabhattai</name>
    <name type="common">Bacillus aryabhattai</name>
    <dbReference type="NCBI Taxonomy" id="412384"/>
    <lineage>
        <taxon>Bacteria</taxon>
        <taxon>Bacillati</taxon>
        <taxon>Bacillota</taxon>
        <taxon>Bacilli</taxon>
        <taxon>Bacillales</taxon>
        <taxon>Bacillaceae</taxon>
        <taxon>Priestia</taxon>
    </lineage>
</organism>
<dbReference type="InterPro" id="IPR030904">
    <property type="entry name" value="CypX"/>
</dbReference>
<comment type="similarity">
    <text evidence="1 2">Belongs to the cytochrome P450 family.</text>
</comment>
<evidence type="ECO:0000313" key="4">
    <source>
        <dbReference type="Proteomes" id="UP001418804"/>
    </source>
</evidence>
<dbReference type="Gene3D" id="1.10.630.10">
    <property type="entry name" value="Cytochrome P450"/>
    <property type="match status" value="1"/>
</dbReference>
<dbReference type="RefSeq" id="WP_243557742.1">
    <property type="nucleotide sequence ID" value="NZ_JBDIVD010000003.1"/>
</dbReference>
<evidence type="ECO:0000313" key="3">
    <source>
        <dbReference type="EMBL" id="MEN3156503.1"/>
    </source>
</evidence>
<name>A0ABD5L0H3_PRIAR</name>
<comment type="caution">
    <text evidence="3">The sequence shown here is derived from an EMBL/GenBank/DDBJ whole genome shotgun (WGS) entry which is preliminary data.</text>
</comment>
<keyword evidence="2" id="KW-0349">Heme</keyword>
<sequence>MNTSFKTFSILSEQFHEDPYQYFSELRDFDPIHYEQDIDSYFISRYKDVRYVLQNTEIFTTKSLAKRAEPVMRGPVLAQMKGKEHTAKRKIVVKSFIGDSLKRLIPLIKENAEVLLSPHLSKGRIDLVNDFGKTFAVYVTMDMLGLNKKDHQLIADWHSGVANFITTIQLSSEERDHSLWCSEQLANYLLPIIEERRQNPKSDLISILCQSEYEGVEMSDTNILALILNILLAATEPADKTLALLMYYLLNNPLQMQDVMEDRSLLSRAIAETLRFKPPVQLIPRQLSQDAKIADRLLPKGSTVFCMIGAANRDPEAFDNPDTFNIHRPDLDVKTAFTGIARHVAFGSGIHNCVGAAFAGTEIEVVANIVLDQLQNMKLEEGFHYTESGLYTRGPVSLPLTFNPIKG</sequence>
<dbReference type="AlphaFoldDB" id="A0ABD5L0H3"/>
<proteinExistence type="inferred from homology"/>
<dbReference type="SUPFAM" id="SSF48264">
    <property type="entry name" value="Cytochrome P450"/>
    <property type="match status" value="1"/>
</dbReference>
<dbReference type="InterPro" id="IPR002397">
    <property type="entry name" value="Cyt_P450_B"/>
</dbReference>
<reference evidence="3 4" key="1">
    <citation type="submission" date="2024-05" db="EMBL/GenBank/DDBJ databases">
        <title>The mechanism of isolation and screening of efficient mineral weathering bacteria priestia aryabhattai c4-10 with weathered biotite.</title>
        <authorList>
            <person name="Yang S."/>
        </authorList>
    </citation>
    <scope>NUCLEOTIDE SEQUENCE [LARGE SCALE GENOMIC DNA]</scope>
    <source>
        <strain evidence="3 4">C4-10</strain>
    </source>
</reference>
<dbReference type="PROSITE" id="PS00086">
    <property type="entry name" value="CYTOCHROME_P450"/>
    <property type="match status" value="1"/>
</dbReference>
<keyword evidence="2" id="KW-0560">Oxidoreductase</keyword>
<dbReference type="GO" id="GO:0004497">
    <property type="term" value="F:monooxygenase activity"/>
    <property type="evidence" value="ECO:0007669"/>
    <property type="project" value="UniProtKB-KW"/>
</dbReference>
<keyword evidence="2" id="KW-0408">Iron</keyword>
<reference evidence="3 4" key="2">
    <citation type="submission" date="2024-05" db="EMBL/GenBank/DDBJ databases">
        <authorList>
            <person name="Zheng X."/>
        </authorList>
    </citation>
    <scope>NUCLEOTIDE SEQUENCE [LARGE SCALE GENOMIC DNA]</scope>
    <source>
        <strain evidence="3 4">C4-10</strain>
    </source>
</reference>
<accession>A0ABD5L0H3</accession>
<dbReference type="GO" id="GO:0046872">
    <property type="term" value="F:metal ion binding"/>
    <property type="evidence" value="ECO:0007669"/>
    <property type="project" value="UniProtKB-KW"/>
</dbReference>
<evidence type="ECO:0000256" key="1">
    <source>
        <dbReference type="ARBA" id="ARBA00010617"/>
    </source>
</evidence>
<evidence type="ECO:0000256" key="2">
    <source>
        <dbReference type="RuleBase" id="RU000461"/>
    </source>
</evidence>
<dbReference type="InterPro" id="IPR036396">
    <property type="entry name" value="Cyt_P450_sf"/>
</dbReference>
<protein>
    <submittedName>
        <fullName evidence="3">Cytochrome P450, cyclodipeptide synthase-associated</fullName>
    </submittedName>
</protein>
<gene>
    <name evidence="3" type="ORF">ABDD91_27065</name>
</gene>
<dbReference type="Pfam" id="PF00067">
    <property type="entry name" value="p450"/>
    <property type="match status" value="1"/>
</dbReference>
<dbReference type="PRINTS" id="PR00359">
    <property type="entry name" value="BP450"/>
</dbReference>
<dbReference type="Proteomes" id="UP001418804">
    <property type="component" value="Unassembled WGS sequence"/>
</dbReference>
<keyword evidence="2" id="KW-0503">Monooxygenase</keyword>
<dbReference type="InterPro" id="IPR001128">
    <property type="entry name" value="Cyt_P450"/>
</dbReference>